<dbReference type="AlphaFoldDB" id="A0AAN9XCK7"/>
<name>A0AAN9XCK7_PSOTE</name>
<evidence type="ECO:0000256" key="1">
    <source>
        <dbReference type="SAM" id="Phobius"/>
    </source>
</evidence>
<keyword evidence="1" id="KW-1133">Transmembrane helix</keyword>
<evidence type="ECO:0000313" key="3">
    <source>
        <dbReference type="Proteomes" id="UP001386955"/>
    </source>
</evidence>
<sequence>MLFQPSRLEDGKAAYGRVSRDQFGAVIVVIFALLGKYSIVHISISGIVQCIKYDLDVITFSFQAISTINGKDACGRVLHDQVGVVILVLYAFLGKC</sequence>
<proteinExistence type="predicted"/>
<keyword evidence="1" id="KW-0812">Transmembrane</keyword>
<feature type="transmembrane region" description="Helical" evidence="1">
    <location>
        <begin position="21"/>
        <end position="40"/>
    </location>
</feature>
<protein>
    <submittedName>
        <fullName evidence="2">Uncharacterized protein</fullName>
    </submittedName>
</protein>
<evidence type="ECO:0000313" key="2">
    <source>
        <dbReference type="EMBL" id="KAK7387975.1"/>
    </source>
</evidence>
<gene>
    <name evidence="2" type="ORF">VNO78_22774</name>
</gene>
<reference evidence="2 3" key="1">
    <citation type="submission" date="2024-01" db="EMBL/GenBank/DDBJ databases">
        <title>The genomes of 5 underutilized Papilionoideae crops provide insights into root nodulation and disease resistanc.</title>
        <authorList>
            <person name="Jiang F."/>
        </authorList>
    </citation>
    <scope>NUCLEOTIDE SEQUENCE [LARGE SCALE GENOMIC DNA]</scope>
    <source>
        <strain evidence="2">DUOXIRENSHENG_FW03</strain>
        <tissue evidence="2">Leaves</tissue>
    </source>
</reference>
<accession>A0AAN9XCK7</accession>
<keyword evidence="1" id="KW-0472">Membrane</keyword>
<dbReference type="Proteomes" id="UP001386955">
    <property type="component" value="Unassembled WGS sequence"/>
</dbReference>
<organism evidence="2 3">
    <name type="scientific">Psophocarpus tetragonolobus</name>
    <name type="common">Winged bean</name>
    <name type="synonym">Dolichos tetragonolobus</name>
    <dbReference type="NCBI Taxonomy" id="3891"/>
    <lineage>
        <taxon>Eukaryota</taxon>
        <taxon>Viridiplantae</taxon>
        <taxon>Streptophyta</taxon>
        <taxon>Embryophyta</taxon>
        <taxon>Tracheophyta</taxon>
        <taxon>Spermatophyta</taxon>
        <taxon>Magnoliopsida</taxon>
        <taxon>eudicotyledons</taxon>
        <taxon>Gunneridae</taxon>
        <taxon>Pentapetalae</taxon>
        <taxon>rosids</taxon>
        <taxon>fabids</taxon>
        <taxon>Fabales</taxon>
        <taxon>Fabaceae</taxon>
        <taxon>Papilionoideae</taxon>
        <taxon>50 kb inversion clade</taxon>
        <taxon>NPAAA clade</taxon>
        <taxon>indigoferoid/millettioid clade</taxon>
        <taxon>Phaseoleae</taxon>
        <taxon>Psophocarpus</taxon>
    </lineage>
</organism>
<comment type="caution">
    <text evidence="2">The sequence shown here is derived from an EMBL/GenBank/DDBJ whole genome shotgun (WGS) entry which is preliminary data.</text>
</comment>
<dbReference type="EMBL" id="JAYMYS010000006">
    <property type="protein sequence ID" value="KAK7387975.1"/>
    <property type="molecule type" value="Genomic_DNA"/>
</dbReference>
<keyword evidence="3" id="KW-1185">Reference proteome</keyword>